<reference evidence="1" key="1">
    <citation type="submission" date="2022-07" db="EMBL/GenBank/DDBJ databases">
        <title>Phylogenomic reconstructions and comparative analyses of Kickxellomycotina fungi.</title>
        <authorList>
            <person name="Reynolds N.K."/>
            <person name="Stajich J.E."/>
            <person name="Barry K."/>
            <person name="Grigoriev I.V."/>
            <person name="Crous P."/>
            <person name="Smith M.E."/>
        </authorList>
    </citation>
    <scope>NUCLEOTIDE SEQUENCE</scope>
    <source>
        <strain evidence="1">CBS 102833</strain>
    </source>
</reference>
<name>A0ACC1LM00_9FUNG</name>
<sequence>MDSLFDKLDSQVEATLLMLFPAADKTLGPNDAQHRAQEFANQVDLVNKQLAELKTKMDEIPHTDNSTLAIKREINELRKDIRLKDEVLQKHRNTLSECAERLQRVDTENRATIEGEH</sequence>
<accession>A0ACC1LM00</accession>
<proteinExistence type="predicted"/>
<gene>
    <name evidence="1" type="ORF">H4S07_002279</name>
</gene>
<dbReference type="Proteomes" id="UP001140096">
    <property type="component" value="Unassembled WGS sequence"/>
</dbReference>
<protein>
    <submittedName>
        <fullName evidence="1">Uncharacterized protein</fullName>
    </submittedName>
</protein>
<comment type="caution">
    <text evidence="1">The sequence shown here is derived from an EMBL/GenBank/DDBJ whole genome shotgun (WGS) entry which is preliminary data.</text>
</comment>
<evidence type="ECO:0000313" key="1">
    <source>
        <dbReference type="EMBL" id="KAJ2811093.1"/>
    </source>
</evidence>
<keyword evidence="2" id="KW-1185">Reference proteome</keyword>
<organism evidence="1 2">
    <name type="scientific">Coemansia furcata</name>
    <dbReference type="NCBI Taxonomy" id="417177"/>
    <lineage>
        <taxon>Eukaryota</taxon>
        <taxon>Fungi</taxon>
        <taxon>Fungi incertae sedis</taxon>
        <taxon>Zoopagomycota</taxon>
        <taxon>Kickxellomycotina</taxon>
        <taxon>Kickxellomycetes</taxon>
        <taxon>Kickxellales</taxon>
        <taxon>Kickxellaceae</taxon>
        <taxon>Coemansia</taxon>
    </lineage>
</organism>
<dbReference type="EMBL" id="JANBUP010000533">
    <property type="protein sequence ID" value="KAJ2811093.1"/>
    <property type="molecule type" value="Genomic_DNA"/>
</dbReference>
<evidence type="ECO:0000313" key="2">
    <source>
        <dbReference type="Proteomes" id="UP001140096"/>
    </source>
</evidence>